<dbReference type="SMART" id="SM00382">
    <property type="entry name" value="AAA"/>
    <property type="match status" value="1"/>
</dbReference>
<dbReference type="InterPro" id="IPR003593">
    <property type="entry name" value="AAA+_ATPase"/>
</dbReference>
<evidence type="ECO:0000313" key="2">
    <source>
        <dbReference type="EMBL" id="EFG26377.1"/>
    </source>
</evidence>
<dbReference type="Pfam" id="PF13335">
    <property type="entry name" value="Mg_chelatase_C"/>
    <property type="match status" value="1"/>
</dbReference>
<evidence type="ECO:0000259" key="1">
    <source>
        <dbReference type="SMART" id="SM00382"/>
    </source>
</evidence>
<comment type="caution">
    <text evidence="2">The sequence shown here is derived from an EMBL/GenBank/DDBJ whole genome shotgun (WGS) entry which is preliminary data.</text>
</comment>
<dbReference type="eggNOG" id="COG0606">
    <property type="taxonomic scope" value="Bacteria"/>
</dbReference>
<evidence type="ECO:0000313" key="3">
    <source>
        <dbReference type="Proteomes" id="UP000005777"/>
    </source>
</evidence>
<dbReference type="InterPro" id="IPR025158">
    <property type="entry name" value="Mg_chelat-rel_C"/>
</dbReference>
<organism evidence="2 3">
    <name type="scientific">Scardovia inopinata F0304</name>
    <dbReference type="NCBI Taxonomy" id="641146"/>
    <lineage>
        <taxon>Bacteria</taxon>
        <taxon>Bacillati</taxon>
        <taxon>Actinomycetota</taxon>
        <taxon>Actinomycetes</taxon>
        <taxon>Bifidobacteriales</taxon>
        <taxon>Bifidobacteriaceae</taxon>
        <taxon>Scardovia</taxon>
    </lineage>
</organism>
<dbReference type="Gene3D" id="3.30.230.10">
    <property type="match status" value="1"/>
</dbReference>
<dbReference type="PANTHER" id="PTHR32039:SF7">
    <property type="entry name" value="COMPETENCE PROTEIN COMM"/>
    <property type="match status" value="1"/>
</dbReference>
<dbReference type="Gene3D" id="3.40.50.300">
    <property type="entry name" value="P-loop containing nucleotide triphosphate hydrolases"/>
    <property type="match status" value="1"/>
</dbReference>
<dbReference type="GO" id="GO:0005524">
    <property type="term" value="F:ATP binding"/>
    <property type="evidence" value="ECO:0007669"/>
    <property type="project" value="InterPro"/>
</dbReference>
<dbReference type="AlphaFoldDB" id="W5IHB0"/>
<dbReference type="Pfam" id="PF01078">
    <property type="entry name" value="Mg_chelatase"/>
    <property type="match status" value="1"/>
</dbReference>
<accession>W5IHB0</accession>
<dbReference type="InterPro" id="IPR000523">
    <property type="entry name" value="Mg_chelatse_chII-like_cat_dom"/>
</dbReference>
<dbReference type="SUPFAM" id="SSF52540">
    <property type="entry name" value="P-loop containing nucleoside triphosphate hydrolases"/>
    <property type="match status" value="1"/>
</dbReference>
<gene>
    <name evidence="2" type="ORF">HMPREF9020_01462</name>
</gene>
<dbReference type="InterPro" id="IPR014721">
    <property type="entry name" value="Ribsml_uS5_D2-typ_fold_subgr"/>
</dbReference>
<dbReference type="CDD" id="cd00009">
    <property type="entry name" value="AAA"/>
    <property type="match status" value="1"/>
</dbReference>
<dbReference type="Pfam" id="PF13541">
    <property type="entry name" value="ChlI"/>
    <property type="match status" value="1"/>
</dbReference>
<dbReference type="InterPro" id="IPR027417">
    <property type="entry name" value="P-loop_NTPase"/>
</dbReference>
<dbReference type="PANTHER" id="PTHR32039">
    <property type="entry name" value="MAGNESIUM-CHELATASE SUBUNIT CHLI"/>
    <property type="match status" value="1"/>
</dbReference>
<dbReference type="SUPFAM" id="SSF54211">
    <property type="entry name" value="Ribosomal protein S5 domain 2-like"/>
    <property type="match status" value="1"/>
</dbReference>
<protein>
    <submittedName>
        <fullName evidence="2">Mg chelatase-like protein</fullName>
    </submittedName>
</protein>
<name>W5IHB0_SCAIO</name>
<dbReference type="RefSeq" id="WP_006293854.1">
    <property type="nucleotide sequence ID" value="NZ_GG770226.1"/>
</dbReference>
<dbReference type="HOGENOM" id="CLU_026145_1_0_11"/>
<dbReference type="Proteomes" id="UP000005777">
    <property type="component" value="Unassembled WGS sequence"/>
</dbReference>
<proteinExistence type="predicted"/>
<reference evidence="2 3" key="1">
    <citation type="submission" date="2012-01" db="EMBL/GenBank/DDBJ databases">
        <title>The Genome Sequence of Scardovia inopinata F0304.</title>
        <authorList>
            <consortium name="The Broad Institute Genome Sequencing Platform"/>
            <person name="Ward D."/>
            <person name="Earl A."/>
            <person name="Feldgarden M."/>
            <person name="Gevers D."/>
            <person name="Young S."/>
            <person name="Zeng Q."/>
            <person name="Koehrsen M."/>
            <person name="Alvarado L."/>
            <person name="Berlin A.M."/>
            <person name="Borenstein D."/>
            <person name="Chapman S.B."/>
            <person name="Chen Z."/>
            <person name="Engels R."/>
            <person name="Freedman E."/>
            <person name="Gellesch M."/>
            <person name="Goldberg J."/>
            <person name="Griggs A."/>
            <person name="Gujja S."/>
            <person name="Heilman E.R."/>
            <person name="Heiman D.I."/>
            <person name="Hepburn T.A."/>
            <person name="Howarth C."/>
            <person name="Jen D."/>
            <person name="Larson L."/>
            <person name="Mehta T."/>
            <person name="Park D."/>
            <person name="Pearson M."/>
            <person name="Richards J."/>
            <person name="Roberts A."/>
            <person name="Saif S."/>
            <person name="Shea T.D."/>
            <person name="Shenoy N."/>
            <person name="Sisk P."/>
            <person name="Stolte C."/>
            <person name="Sykes S.N."/>
            <person name="Walk T."/>
            <person name="White J."/>
            <person name="Yandava C."/>
            <person name="Izard J."/>
            <person name="Baranova O.V."/>
            <person name="Blanton J.M."/>
            <person name="Tanner A.C."/>
            <person name="Dewhirst F."/>
            <person name="Haas B."/>
            <person name="Nusbaum C."/>
            <person name="Birren B."/>
        </authorList>
    </citation>
    <scope>NUCLEOTIDE SEQUENCE [LARGE SCALE GENOMIC DNA]</scope>
    <source>
        <strain evidence="2 3">F0304</strain>
    </source>
</reference>
<feature type="domain" description="AAA+ ATPase" evidence="1">
    <location>
        <begin position="248"/>
        <end position="431"/>
    </location>
</feature>
<keyword evidence="3" id="KW-1185">Reference proteome</keyword>
<dbReference type="InterPro" id="IPR045006">
    <property type="entry name" value="CHLI-like"/>
</dbReference>
<dbReference type="EMBL" id="ADCX01000013">
    <property type="protein sequence ID" value="EFG26377.1"/>
    <property type="molecule type" value="Genomic_DNA"/>
</dbReference>
<dbReference type="InterPro" id="IPR020568">
    <property type="entry name" value="Ribosomal_Su5_D2-typ_SF"/>
</dbReference>
<sequence>MPIGTAFSVGLWGLKAYTIQVQAFTSSGLPFFSIIGLPDTSLAEARDRVKSACTICGFPWPQTRVTVNLSPASVPKSGSSFDLAIAASILASCQAIHTDVISKCLLIGELNLDGSVMPVKGILPMLLYAQRNDLHTVVIPQENLQEATLVPGLRVIGIRHIAELMMLLRPRSEMEETLIKRYGPLKDDGSTLAGLSVQLDNNHFQLHRELSEFSDSASCGFDNQQNLDFTQVIGQTFAKHALEVAAAGGHHMIMTGPPGAGKTMLARRLPTILPPLTKEERLEVASIKSVCGTLHGADLDFLPPFEAPHHTATVASLIGGGAGFAQPGSATRSHCGVLFMDEAPEFSTKCLQALREPLEEGIISLSRAKGTTFYPARFQLIMAANPCPCGFNWGSGKRCTCTPRQRSRYWGRLSGPIMDRIDIHIAVDTPKLIDIETTQEFFEKAAEGKTAYGNQTYSSTAMRDRVITARQRAARRFQKVRWSTNAQAPGQWMRENTPEKVLRLVRHAVEKEELSMRGADRTLRIAWTLADLEGHAEPTSTTMEEAIMLRTGDLT</sequence>